<evidence type="ECO:0000313" key="1">
    <source>
        <dbReference type="EMBL" id="QHT80023.1"/>
    </source>
</evidence>
<dbReference type="EMBL" id="MN739958">
    <property type="protein sequence ID" value="QHT80023.1"/>
    <property type="molecule type" value="Genomic_DNA"/>
</dbReference>
<sequence length="204" mass="22739">MDILYYSNYCIHSKKIIAYLVKENLTNKLNCICIDKRQRDAFTNQTYILLDDGKKIMLPPNVHNVPALLLVKQNYRVVLGDEILPILHPLVKRQRDAAVAHSGGEPMAYSIGGGSANVVSEKYTSYNLTPEELSAKGSSNNRQMANYVPADHSNFTIPTPPDNYRPDKIGSGVSLDDLQHKRNADVNQFFPNTSPYMPGQSASI</sequence>
<protein>
    <submittedName>
        <fullName evidence="1">Uncharacterized protein</fullName>
    </submittedName>
</protein>
<name>A0A6C0HJ29_9ZZZZ</name>
<reference evidence="1" key="1">
    <citation type="journal article" date="2020" name="Nature">
        <title>Giant virus diversity and host interactions through global metagenomics.</title>
        <authorList>
            <person name="Schulz F."/>
            <person name="Roux S."/>
            <person name="Paez-Espino D."/>
            <person name="Jungbluth S."/>
            <person name="Walsh D.A."/>
            <person name="Denef V.J."/>
            <person name="McMahon K.D."/>
            <person name="Konstantinidis K.T."/>
            <person name="Eloe-Fadrosh E.A."/>
            <person name="Kyrpides N.C."/>
            <person name="Woyke T."/>
        </authorList>
    </citation>
    <scope>NUCLEOTIDE SEQUENCE</scope>
    <source>
        <strain evidence="1">GVMAG-M-3300023184-105</strain>
    </source>
</reference>
<proteinExistence type="predicted"/>
<accession>A0A6C0HJ29</accession>
<dbReference type="AlphaFoldDB" id="A0A6C0HJ29"/>
<organism evidence="1">
    <name type="scientific">viral metagenome</name>
    <dbReference type="NCBI Taxonomy" id="1070528"/>
    <lineage>
        <taxon>unclassified sequences</taxon>
        <taxon>metagenomes</taxon>
        <taxon>organismal metagenomes</taxon>
    </lineage>
</organism>